<dbReference type="PANTHER" id="PTHR31859:SF1">
    <property type="entry name" value="TETRATRICOPEPTIDE REPEAT PROTEIN 39C"/>
    <property type="match status" value="1"/>
</dbReference>
<evidence type="ECO:0000313" key="2">
    <source>
        <dbReference type="Proteomes" id="UP000242146"/>
    </source>
</evidence>
<dbReference type="AlphaFoldDB" id="A0A1X2G888"/>
<dbReference type="OrthoDB" id="43460at2759"/>
<dbReference type="Pfam" id="PF10300">
    <property type="entry name" value="Iml2-TPR_39"/>
    <property type="match status" value="1"/>
</dbReference>
<evidence type="ECO:0008006" key="3">
    <source>
        <dbReference type="Google" id="ProtNLM"/>
    </source>
</evidence>
<dbReference type="SUPFAM" id="SSF48452">
    <property type="entry name" value="TPR-like"/>
    <property type="match status" value="1"/>
</dbReference>
<dbReference type="PANTHER" id="PTHR31859">
    <property type="entry name" value="TETRATRICOPEPTIDE REPEAT PROTEIN 39 FAMILY MEMBER"/>
    <property type="match status" value="1"/>
</dbReference>
<evidence type="ECO:0000313" key="1">
    <source>
        <dbReference type="EMBL" id="ORX46784.1"/>
    </source>
</evidence>
<protein>
    <recommendedName>
        <fullName evidence="3">TPR-like protein</fullName>
    </recommendedName>
</protein>
<dbReference type="InterPro" id="IPR019412">
    <property type="entry name" value="IML2/TPR_39"/>
</dbReference>
<gene>
    <name evidence="1" type="ORF">DM01DRAFT_1148064</name>
</gene>
<organism evidence="1 2">
    <name type="scientific">Hesseltinella vesiculosa</name>
    <dbReference type="NCBI Taxonomy" id="101127"/>
    <lineage>
        <taxon>Eukaryota</taxon>
        <taxon>Fungi</taxon>
        <taxon>Fungi incertae sedis</taxon>
        <taxon>Mucoromycota</taxon>
        <taxon>Mucoromycotina</taxon>
        <taxon>Mucoromycetes</taxon>
        <taxon>Mucorales</taxon>
        <taxon>Cunninghamellaceae</taxon>
        <taxon>Hesseltinella</taxon>
    </lineage>
</organism>
<reference evidence="1 2" key="1">
    <citation type="submission" date="2016-07" db="EMBL/GenBank/DDBJ databases">
        <title>Pervasive Adenine N6-methylation of Active Genes in Fungi.</title>
        <authorList>
            <consortium name="DOE Joint Genome Institute"/>
            <person name="Mondo S.J."/>
            <person name="Dannebaum R.O."/>
            <person name="Kuo R.C."/>
            <person name="Labutti K."/>
            <person name="Haridas S."/>
            <person name="Kuo A."/>
            <person name="Salamov A."/>
            <person name="Ahrendt S.R."/>
            <person name="Lipzen A."/>
            <person name="Sullivan W."/>
            <person name="Andreopoulos W.B."/>
            <person name="Clum A."/>
            <person name="Lindquist E."/>
            <person name="Daum C."/>
            <person name="Ramamoorthy G.K."/>
            <person name="Gryganskyi A."/>
            <person name="Culley D."/>
            <person name="Magnuson J.K."/>
            <person name="James T.Y."/>
            <person name="O'Malley M.A."/>
            <person name="Stajich J.E."/>
            <person name="Spatafora J.W."/>
            <person name="Visel A."/>
            <person name="Grigoriev I.V."/>
        </authorList>
    </citation>
    <scope>NUCLEOTIDE SEQUENCE [LARGE SCALE GENOMIC DNA]</scope>
    <source>
        <strain evidence="1 2">NRRL 3301</strain>
    </source>
</reference>
<dbReference type="Proteomes" id="UP000242146">
    <property type="component" value="Unassembled WGS sequence"/>
</dbReference>
<keyword evidence="2" id="KW-1185">Reference proteome</keyword>
<name>A0A1X2G888_9FUNG</name>
<accession>A0A1X2G888</accession>
<sequence length="559" mass="63532">MATLKAVMTSAEQDQKMALDALNATYDIANAQVDAAKKPSKLSGYFSFGKTDQVRPSEVSHANSSSKSQYLANGIMRAHVIKAECSLQMAILQLLQESIVNYVKFGLNLRRAYNSYNIVWQEYKKMGSEFKKHMDKHTVSGVQFGIGSVHLVLSVLPAKALKAMSVLGWKPDRKLGFELLQQSSSSKRIRSSMATMMLLAYFTAATSFAPHLYSDVYIKQAMDTLLEAQKHYPNSALYLYFAGRVARLANDLALSTRSFLYAADISKNEWAEVAMVNACRYEIAMNHMLTANWEQAADAFNVLCDQNYWSPPFCRYLQGCCYEMLDRRSDAILAFATVESLLAPVSKKLLASGQGGMPDTDTYAQRKVLAFQQSGYQDLDFYKPALEFLCIWNLLPFVTHELLETYLASVKTALERLQVREKDEYSIRLREFAPEMPLPDHYDQRAALLFIQSALQNALGDHASNIEHLNWIVDHKDKITSESWTVPYAHWEAGIAYWQTDRRDRSRDFWEMSLNYGKFDFEHRLSVRMNLALLRCDDLGFTKPSPPPTPGKRSFSFSK</sequence>
<comment type="caution">
    <text evidence="1">The sequence shown here is derived from an EMBL/GenBank/DDBJ whole genome shotgun (WGS) entry which is preliminary data.</text>
</comment>
<dbReference type="Gene3D" id="1.25.40.10">
    <property type="entry name" value="Tetratricopeptide repeat domain"/>
    <property type="match status" value="1"/>
</dbReference>
<dbReference type="EMBL" id="MCGT01000036">
    <property type="protein sequence ID" value="ORX46784.1"/>
    <property type="molecule type" value="Genomic_DNA"/>
</dbReference>
<proteinExistence type="predicted"/>
<dbReference type="InterPro" id="IPR011990">
    <property type="entry name" value="TPR-like_helical_dom_sf"/>
</dbReference>